<accession>A0A915KQ16</accession>
<keyword evidence="1" id="KW-1185">Reference proteome</keyword>
<protein>
    <submittedName>
        <fullName evidence="2">Uncharacterized protein</fullName>
    </submittedName>
</protein>
<evidence type="ECO:0000313" key="2">
    <source>
        <dbReference type="WBParaSite" id="nRc.2.0.1.t40559-RA"/>
    </source>
</evidence>
<reference evidence="2" key="1">
    <citation type="submission" date="2022-11" db="UniProtKB">
        <authorList>
            <consortium name="WormBaseParasite"/>
        </authorList>
    </citation>
    <scope>IDENTIFICATION</scope>
</reference>
<dbReference type="Proteomes" id="UP000887565">
    <property type="component" value="Unplaced"/>
</dbReference>
<proteinExistence type="predicted"/>
<evidence type="ECO:0000313" key="1">
    <source>
        <dbReference type="Proteomes" id="UP000887565"/>
    </source>
</evidence>
<dbReference type="WBParaSite" id="nRc.2.0.1.t40559-RA">
    <property type="protein sequence ID" value="nRc.2.0.1.t40559-RA"/>
    <property type="gene ID" value="nRc.2.0.1.g40559"/>
</dbReference>
<dbReference type="AlphaFoldDB" id="A0A915KQ16"/>
<organism evidence="1 2">
    <name type="scientific">Romanomermis culicivorax</name>
    <name type="common">Nematode worm</name>
    <dbReference type="NCBI Taxonomy" id="13658"/>
    <lineage>
        <taxon>Eukaryota</taxon>
        <taxon>Metazoa</taxon>
        <taxon>Ecdysozoa</taxon>
        <taxon>Nematoda</taxon>
        <taxon>Enoplea</taxon>
        <taxon>Dorylaimia</taxon>
        <taxon>Mermithida</taxon>
        <taxon>Mermithoidea</taxon>
        <taxon>Mermithidae</taxon>
        <taxon>Romanomermis</taxon>
    </lineage>
</organism>
<sequence length="564" mass="65669">MQQQSHERNLITVLRARTYCSNIRNQLVFDEISPTVHLWSCPIIPSPRSRRMERLVYLDHVAAVVATPNAPVCIPLQAFATKQLMRDFKTNDFVVFKEAPASTIRIEHCGPFQAVYCRKWIWQILKKFNGSQLSFSRSQPESFKFRKCAVEKSKTSKIFIELQKSKPREFPFDERIVLGLSTSFFADPLICLRIQWFKRYVIVKSKKGEIFRVQKRGKMKISNERLVKEECRIEFKENLALRLGDMQVIHVVKKKTIDVERTNHGKFKKSSSLSNDSWESNKEIDKVDIVNVKDLPIPVKMVTCKIEKYINLNTKVELFLHADCLILQVNEGFHDKGPIMQEWRCRPCFNWVDFNLNCQEDLFNSMKGMRDESMNLIHSDLFEIDDGYQDKIHDHVLIERYLSDIVHDDHYEKDLVDMVQKLEIGQNNRLLDSVGMGSENRLLKNIRESNIDCELGAVDKKIDFYGKGHVHIAYHENYGQDLMDIVYRKTASVLAGEKHEDIPCEVIELVDDLVNDVDKLNHSPQCIESKDGYFEGSSADEDFIFCEHNDVMEDFVAGCYDFVK</sequence>
<name>A0A915KQ16_ROMCU</name>